<evidence type="ECO:0000313" key="2">
    <source>
        <dbReference type="Proteomes" id="UP001331515"/>
    </source>
</evidence>
<dbReference type="AlphaFoldDB" id="A0AAN8DR14"/>
<keyword evidence="2" id="KW-1185">Reference proteome</keyword>
<reference evidence="1 2" key="1">
    <citation type="journal article" date="2023" name="Mol. Biol. Evol.">
        <title>Genomics of Secondarily Temperate Adaptation in the Only Non-Antarctic Icefish.</title>
        <authorList>
            <person name="Rivera-Colon A.G."/>
            <person name="Rayamajhi N."/>
            <person name="Minhas B.F."/>
            <person name="Madrigal G."/>
            <person name="Bilyk K.T."/>
            <person name="Yoon V."/>
            <person name="Hune M."/>
            <person name="Gregory S."/>
            <person name="Cheng C.H.C."/>
            <person name="Catchen J.M."/>
        </authorList>
    </citation>
    <scope>NUCLEOTIDE SEQUENCE [LARGE SCALE GENOMIC DNA]</scope>
    <source>
        <tissue evidence="1">White muscle</tissue>
    </source>
</reference>
<sequence>MRCDPSRTKPHTQKTFMEQLAAELLEFAEGPAEGPAPPPPPPPPLTCMPEYYGEDATKVRKNCRRCLDAGLKRVKTPVYCRKCQVPLCFTVKKNCFREQHDLNTGTFRLV</sequence>
<name>A0AAN8DR14_CHAGU</name>
<dbReference type="Proteomes" id="UP001331515">
    <property type="component" value="Unassembled WGS sequence"/>
</dbReference>
<organism evidence="1 2">
    <name type="scientific">Champsocephalus gunnari</name>
    <name type="common">Mackerel icefish</name>
    <dbReference type="NCBI Taxonomy" id="52237"/>
    <lineage>
        <taxon>Eukaryota</taxon>
        <taxon>Metazoa</taxon>
        <taxon>Chordata</taxon>
        <taxon>Craniata</taxon>
        <taxon>Vertebrata</taxon>
        <taxon>Euteleostomi</taxon>
        <taxon>Actinopterygii</taxon>
        <taxon>Neopterygii</taxon>
        <taxon>Teleostei</taxon>
        <taxon>Neoteleostei</taxon>
        <taxon>Acanthomorphata</taxon>
        <taxon>Eupercaria</taxon>
        <taxon>Perciformes</taxon>
        <taxon>Notothenioidei</taxon>
        <taxon>Channichthyidae</taxon>
        <taxon>Champsocephalus</taxon>
    </lineage>
</organism>
<comment type="caution">
    <text evidence="1">The sequence shown here is derived from an EMBL/GenBank/DDBJ whole genome shotgun (WGS) entry which is preliminary data.</text>
</comment>
<gene>
    <name evidence="1" type="ORF">CgunFtcFv8_017173</name>
</gene>
<dbReference type="EMBL" id="JAURVH010001520">
    <property type="protein sequence ID" value="KAK5924570.1"/>
    <property type="molecule type" value="Genomic_DNA"/>
</dbReference>
<protein>
    <submittedName>
        <fullName evidence="1">Uncharacterized protein</fullName>
    </submittedName>
</protein>
<proteinExistence type="predicted"/>
<evidence type="ECO:0000313" key="1">
    <source>
        <dbReference type="EMBL" id="KAK5924570.1"/>
    </source>
</evidence>
<accession>A0AAN8DR14</accession>